<dbReference type="HAMAP" id="MF_00303">
    <property type="entry name" value="Trigger_factor_Tig"/>
    <property type="match status" value="1"/>
</dbReference>
<dbReference type="Pfam" id="PF05698">
    <property type="entry name" value="Trigger_C"/>
    <property type="match status" value="1"/>
</dbReference>
<dbReference type="Pfam" id="PF05697">
    <property type="entry name" value="Trigger_N"/>
    <property type="match status" value="1"/>
</dbReference>
<dbReference type="PROSITE" id="PS50059">
    <property type="entry name" value="FKBP_PPIASE"/>
    <property type="match status" value="1"/>
</dbReference>
<dbReference type="PANTHER" id="PTHR30560:SF3">
    <property type="entry name" value="TRIGGER FACTOR-LIKE PROTEIN TIG, CHLOROPLASTIC"/>
    <property type="match status" value="1"/>
</dbReference>
<dbReference type="GO" id="GO:0051083">
    <property type="term" value="P:'de novo' cotranslational protein folding"/>
    <property type="evidence" value="ECO:0007669"/>
    <property type="project" value="TreeGrafter"/>
</dbReference>
<comment type="function">
    <text evidence="10 12">Involved in protein export. Acts as a chaperone by maintaining the newly synthesized protein in an open conformation. Functions as a peptidyl-prolyl cis-trans isomerase.</text>
</comment>
<evidence type="ECO:0000256" key="4">
    <source>
        <dbReference type="ARBA" id="ARBA00016902"/>
    </source>
</evidence>
<evidence type="ECO:0000256" key="6">
    <source>
        <dbReference type="ARBA" id="ARBA00023110"/>
    </source>
</evidence>
<keyword evidence="12" id="KW-0963">Cytoplasm</keyword>
<organism evidence="16 17">
    <name type="scientific">Lentihominibacter faecis</name>
    <dbReference type="NCBI Taxonomy" id="2764712"/>
    <lineage>
        <taxon>Bacteria</taxon>
        <taxon>Bacillati</taxon>
        <taxon>Bacillota</taxon>
        <taxon>Clostridia</taxon>
        <taxon>Peptostreptococcales</taxon>
        <taxon>Anaerovoracaceae</taxon>
        <taxon>Lentihominibacter</taxon>
    </lineage>
</organism>
<evidence type="ECO:0000256" key="12">
    <source>
        <dbReference type="HAMAP-Rule" id="MF_00303"/>
    </source>
</evidence>
<evidence type="ECO:0000256" key="11">
    <source>
        <dbReference type="ARBA" id="ARBA00029986"/>
    </source>
</evidence>
<keyword evidence="9 12" id="KW-0131">Cell cycle</keyword>
<dbReference type="GO" id="GO:0044183">
    <property type="term" value="F:protein folding chaperone"/>
    <property type="evidence" value="ECO:0007669"/>
    <property type="project" value="TreeGrafter"/>
</dbReference>
<evidence type="ECO:0000256" key="9">
    <source>
        <dbReference type="ARBA" id="ARBA00023306"/>
    </source>
</evidence>
<evidence type="ECO:0000256" key="3">
    <source>
        <dbReference type="ARBA" id="ARBA00013194"/>
    </source>
</evidence>
<dbReference type="Gene3D" id="1.10.3120.10">
    <property type="entry name" value="Trigger factor, C-terminal domain"/>
    <property type="match status" value="1"/>
</dbReference>
<feature type="domain" description="PPIase FKBP-type" evidence="15">
    <location>
        <begin position="162"/>
        <end position="250"/>
    </location>
</feature>
<dbReference type="NCBIfam" id="TIGR00115">
    <property type="entry name" value="tig"/>
    <property type="match status" value="1"/>
</dbReference>
<dbReference type="FunFam" id="3.10.50.40:FF:000001">
    <property type="entry name" value="Trigger factor"/>
    <property type="match status" value="1"/>
</dbReference>
<dbReference type="RefSeq" id="WP_249286880.1">
    <property type="nucleotide sequence ID" value="NZ_JACRWC010000068.1"/>
</dbReference>
<dbReference type="GO" id="GO:0051301">
    <property type="term" value="P:cell division"/>
    <property type="evidence" value="ECO:0007669"/>
    <property type="project" value="UniProtKB-KW"/>
</dbReference>
<evidence type="ECO:0000313" key="16">
    <source>
        <dbReference type="EMBL" id="MBC5999444.1"/>
    </source>
</evidence>
<dbReference type="Proteomes" id="UP000644115">
    <property type="component" value="Unassembled WGS sequence"/>
</dbReference>
<dbReference type="InterPro" id="IPR005215">
    <property type="entry name" value="Trig_fac"/>
</dbReference>
<evidence type="ECO:0000256" key="1">
    <source>
        <dbReference type="ARBA" id="ARBA00000971"/>
    </source>
</evidence>
<name>A0A923NDK4_9FIRM</name>
<keyword evidence="17" id="KW-1185">Reference proteome</keyword>
<dbReference type="GO" id="GO:0003755">
    <property type="term" value="F:peptidyl-prolyl cis-trans isomerase activity"/>
    <property type="evidence" value="ECO:0007669"/>
    <property type="project" value="UniProtKB-UniRule"/>
</dbReference>
<dbReference type="GO" id="GO:0015031">
    <property type="term" value="P:protein transport"/>
    <property type="evidence" value="ECO:0007669"/>
    <property type="project" value="UniProtKB-UniRule"/>
</dbReference>
<dbReference type="PANTHER" id="PTHR30560">
    <property type="entry name" value="TRIGGER FACTOR CHAPERONE AND PEPTIDYL-PROLYL CIS/TRANS ISOMERASE"/>
    <property type="match status" value="1"/>
</dbReference>
<dbReference type="InterPro" id="IPR027304">
    <property type="entry name" value="Trigger_fact/SurA_dom_sf"/>
</dbReference>
<gene>
    <name evidence="12" type="primary">tig</name>
    <name evidence="16" type="ORF">H8876_05470</name>
</gene>
<evidence type="ECO:0000256" key="5">
    <source>
        <dbReference type="ARBA" id="ARBA00022618"/>
    </source>
</evidence>
<dbReference type="AlphaFoldDB" id="A0A923NDK4"/>
<reference evidence="16" key="1">
    <citation type="submission" date="2020-08" db="EMBL/GenBank/DDBJ databases">
        <authorList>
            <person name="Liu C."/>
            <person name="Sun Q."/>
        </authorList>
    </citation>
    <scope>NUCLEOTIDE SEQUENCE</scope>
    <source>
        <strain evidence="16">BX16</strain>
    </source>
</reference>
<dbReference type="PIRSF" id="PIRSF003095">
    <property type="entry name" value="Trigger_factor"/>
    <property type="match status" value="1"/>
</dbReference>
<dbReference type="InterPro" id="IPR037041">
    <property type="entry name" value="Trigger_fac_C_sf"/>
</dbReference>
<dbReference type="GO" id="GO:0005737">
    <property type="term" value="C:cytoplasm"/>
    <property type="evidence" value="ECO:0007669"/>
    <property type="project" value="UniProtKB-SubCell"/>
</dbReference>
<dbReference type="InterPro" id="IPR046357">
    <property type="entry name" value="PPIase_dom_sf"/>
</dbReference>
<comment type="catalytic activity">
    <reaction evidence="1 12 13">
        <text>[protein]-peptidylproline (omega=180) = [protein]-peptidylproline (omega=0)</text>
        <dbReference type="Rhea" id="RHEA:16237"/>
        <dbReference type="Rhea" id="RHEA-COMP:10747"/>
        <dbReference type="Rhea" id="RHEA-COMP:10748"/>
        <dbReference type="ChEBI" id="CHEBI:83833"/>
        <dbReference type="ChEBI" id="CHEBI:83834"/>
        <dbReference type="EC" id="5.2.1.8"/>
    </reaction>
</comment>
<evidence type="ECO:0000256" key="7">
    <source>
        <dbReference type="ARBA" id="ARBA00023186"/>
    </source>
</evidence>
<comment type="domain">
    <text evidence="12">Consists of 3 domains; the N-terminus binds the ribosome, the middle domain has PPIase activity, while the C-terminus has intrinsic chaperone activity on its own.</text>
</comment>
<dbReference type="Gene3D" id="3.30.70.1050">
    <property type="entry name" value="Trigger factor ribosome-binding domain"/>
    <property type="match status" value="1"/>
</dbReference>
<evidence type="ECO:0000313" key="17">
    <source>
        <dbReference type="Proteomes" id="UP000644115"/>
    </source>
</evidence>
<dbReference type="SUPFAM" id="SSF109998">
    <property type="entry name" value="Triger factor/SurA peptide-binding domain-like"/>
    <property type="match status" value="1"/>
</dbReference>
<dbReference type="SUPFAM" id="SSF54534">
    <property type="entry name" value="FKBP-like"/>
    <property type="match status" value="1"/>
</dbReference>
<keyword evidence="6 12" id="KW-0697">Rotamase</keyword>
<sequence>MKATLISKENNEAKFTIEITAEEFENAVIDVYKSQKDKFVIDGFRKGKAPRSIIEKKYGETIFFEDAINKLFSLHYPLALDELDLDVIDNPKADFSELKKGEGFTITIEVACYPEIEVKDYKGVEIEAVKSEVTDEDVENEIKSMARKNSRMVTVDRPAQDGDMVLIDYEGWVGDEQFEGGTAERQPLKLGSGTFIPGFEEQLIGVSTGESKDVKVTFPEEYHAADLAGKEAVFKCKVHEIKEEELPEINDEFVKDVSEFDTMDELREDTRKNLEKAAEAKDENKMKDDALKAVYEANDIDVPDVMVESEIDNMMSEFDQQLRSQGMDLEGYFKYLGTEPKDFRDNLREEALKKVKTRMIINAVADQENFEATDADVDQEIEGMAKQYGLEADKVKEMIGAQNIKMIAGDIRLKKAIDFIYDNAVKK</sequence>
<evidence type="ECO:0000256" key="13">
    <source>
        <dbReference type="PROSITE-ProRule" id="PRU00277"/>
    </source>
</evidence>
<dbReference type="GO" id="GO:0043022">
    <property type="term" value="F:ribosome binding"/>
    <property type="evidence" value="ECO:0007669"/>
    <property type="project" value="TreeGrafter"/>
</dbReference>
<comment type="caution">
    <text evidence="16">The sequence shown here is derived from an EMBL/GenBank/DDBJ whole genome shotgun (WGS) entry which is preliminary data.</text>
</comment>
<evidence type="ECO:0000256" key="2">
    <source>
        <dbReference type="ARBA" id="ARBA00005464"/>
    </source>
</evidence>
<proteinExistence type="inferred from homology"/>
<dbReference type="Gene3D" id="3.10.50.40">
    <property type="match status" value="1"/>
</dbReference>
<dbReference type="GO" id="GO:0043335">
    <property type="term" value="P:protein unfolding"/>
    <property type="evidence" value="ECO:0007669"/>
    <property type="project" value="TreeGrafter"/>
</dbReference>
<dbReference type="SUPFAM" id="SSF102735">
    <property type="entry name" value="Trigger factor ribosome-binding domain"/>
    <property type="match status" value="1"/>
</dbReference>
<dbReference type="Pfam" id="PF00254">
    <property type="entry name" value="FKBP_C"/>
    <property type="match status" value="1"/>
</dbReference>
<evidence type="ECO:0000256" key="10">
    <source>
        <dbReference type="ARBA" id="ARBA00024849"/>
    </source>
</evidence>
<dbReference type="EC" id="5.2.1.8" evidence="3 12"/>
<dbReference type="InterPro" id="IPR001179">
    <property type="entry name" value="PPIase_FKBP_dom"/>
</dbReference>
<keyword evidence="8 12" id="KW-0413">Isomerase</keyword>
<evidence type="ECO:0000256" key="8">
    <source>
        <dbReference type="ARBA" id="ARBA00023235"/>
    </source>
</evidence>
<accession>A0A923NDK4</accession>
<comment type="similarity">
    <text evidence="2 12 14">Belongs to the FKBP-type PPIase family. Tig subfamily.</text>
</comment>
<dbReference type="InterPro" id="IPR008880">
    <property type="entry name" value="Trigger_fac_C"/>
</dbReference>
<protein>
    <recommendedName>
        <fullName evidence="4 12">Trigger factor</fullName>
        <shortName evidence="12">TF</shortName>
        <ecNumber evidence="3 12">5.2.1.8</ecNumber>
    </recommendedName>
    <alternativeName>
        <fullName evidence="11 12">PPIase</fullName>
    </alternativeName>
</protein>
<dbReference type="InterPro" id="IPR036611">
    <property type="entry name" value="Trigger_fac_ribosome-bd_sf"/>
</dbReference>
<comment type="subcellular location">
    <subcellularLocation>
        <location evidence="12">Cytoplasm</location>
    </subcellularLocation>
    <text evidence="12">About half TF is bound to the ribosome near the polypeptide exit tunnel while the other half is free in the cytoplasm.</text>
</comment>
<keyword evidence="5 12" id="KW-0132">Cell division</keyword>
<dbReference type="InterPro" id="IPR008881">
    <property type="entry name" value="Trigger_fac_ribosome-bd_bac"/>
</dbReference>
<keyword evidence="7 12" id="KW-0143">Chaperone</keyword>
<dbReference type="EMBL" id="JACRWC010000068">
    <property type="protein sequence ID" value="MBC5999444.1"/>
    <property type="molecule type" value="Genomic_DNA"/>
</dbReference>
<evidence type="ECO:0000259" key="15">
    <source>
        <dbReference type="PROSITE" id="PS50059"/>
    </source>
</evidence>
<evidence type="ECO:0000256" key="14">
    <source>
        <dbReference type="RuleBase" id="RU003914"/>
    </source>
</evidence>